<name>A0AAV9Y170_9CRYT</name>
<proteinExistence type="predicted"/>
<organism evidence="2 3">
    <name type="scientific">Cryptosporidium xiaoi</name>
    <dbReference type="NCBI Taxonomy" id="659607"/>
    <lineage>
        <taxon>Eukaryota</taxon>
        <taxon>Sar</taxon>
        <taxon>Alveolata</taxon>
        <taxon>Apicomplexa</taxon>
        <taxon>Conoidasida</taxon>
        <taxon>Coccidia</taxon>
        <taxon>Eucoccidiorida</taxon>
        <taxon>Eimeriorina</taxon>
        <taxon>Cryptosporidiidae</taxon>
        <taxon>Cryptosporidium</taxon>
    </lineage>
</organism>
<sequence length="533" mass="62599">MSNILLLLVYVYFTLCIYLNVCISTDEQKLENRFSPPWRTSLKIRELQFLSKQPNLIYSFIEEFRGEYSPVCDPKSAIHNDTIVDSGSISVKQESSNFYHIPSERRSLKKFKKLSMEFNNLIKNPDLIFREIKHQEDPEHNLLFFPRIKHFRKKLPVLTPEPYQRLMTFAIEVCMIPKLWYLELIHCMYMGMAPFFKGMLMSYSLQDVVGSAVMTIGYLDSKFSIENCHRSVSMVSDDNISPNYEYICDKMKTCLESKVFENGEYARFREEFEKRIEESYRITEYENINKHELASYYLKLAISTPYSNGFEKDHNSRNFLPIRTMVSMISTANMVKNFDTIIVNIVRQFNAFYYLISYGTMISIEKYFVLCNRFLETNVKINFKDKKLLFGFLCKDFISVGFIDESFNIMGDDEDKFIQAIQPSRILRKNYADVIPSMPSDESLESFGKEWLEFAADEFEITEAPLSRPATGRFYKSKLLSKTRKRGMRDPRSTKTSESTKVTHLRTSKKVINAVRKLTLPRMYLNAFLIDPE</sequence>
<reference evidence="2 3" key="1">
    <citation type="submission" date="2023-10" db="EMBL/GenBank/DDBJ databases">
        <title>Comparative genomics analysis reveals potential genetic determinants of host preference in Cryptosporidium xiaoi.</title>
        <authorList>
            <person name="Xiao L."/>
            <person name="Li J."/>
        </authorList>
    </citation>
    <scope>NUCLEOTIDE SEQUENCE [LARGE SCALE GENOMIC DNA]</scope>
    <source>
        <strain evidence="2 3">52996</strain>
    </source>
</reference>
<gene>
    <name evidence="2" type="ORF">RS030_142151</name>
</gene>
<feature type="region of interest" description="Disordered" evidence="1">
    <location>
        <begin position="482"/>
        <end position="503"/>
    </location>
</feature>
<comment type="caution">
    <text evidence="2">The sequence shown here is derived from an EMBL/GenBank/DDBJ whole genome shotgun (WGS) entry which is preliminary data.</text>
</comment>
<dbReference type="EMBL" id="JAWDEY010000005">
    <property type="protein sequence ID" value="KAK6590692.1"/>
    <property type="molecule type" value="Genomic_DNA"/>
</dbReference>
<protein>
    <submittedName>
        <fullName evidence="2">Secreted Protein</fullName>
    </submittedName>
</protein>
<evidence type="ECO:0000256" key="1">
    <source>
        <dbReference type="SAM" id="MobiDB-lite"/>
    </source>
</evidence>
<dbReference type="AlphaFoldDB" id="A0AAV9Y170"/>
<accession>A0AAV9Y170</accession>
<keyword evidence="3" id="KW-1185">Reference proteome</keyword>
<dbReference type="Proteomes" id="UP001311799">
    <property type="component" value="Unassembled WGS sequence"/>
</dbReference>
<evidence type="ECO:0000313" key="2">
    <source>
        <dbReference type="EMBL" id="KAK6590692.1"/>
    </source>
</evidence>
<evidence type="ECO:0000313" key="3">
    <source>
        <dbReference type="Proteomes" id="UP001311799"/>
    </source>
</evidence>